<evidence type="ECO:0000313" key="2">
    <source>
        <dbReference type="Proteomes" id="UP000634668"/>
    </source>
</evidence>
<evidence type="ECO:0000313" key="1">
    <source>
        <dbReference type="EMBL" id="GGW35719.1"/>
    </source>
</evidence>
<reference evidence="1" key="2">
    <citation type="submission" date="2020-09" db="EMBL/GenBank/DDBJ databases">
        <authorList>
            <person name="Sun Q."/>
            <person name="Kim S."/>
        </authorList>
    </citation>
    <scope>NUCLEOTIDE SEQUENCE</scope>
    <source>
        <strain evidence="1">KCTC 12113</strain>
    </source>
</reference>
<keyword evidence="2" id="KW-1185">Reference proteome</keyword>
<dbReference type="Proteomes" id="UP000634668">
    <property type="component" value="Unassembled WGS sequence"/>
</dbReference>
<proteinExistence type="predicted"/>
<accession>A0A918IWM3</accession>
<gene>
    <name evidence="1" type="ORF">GCM10007383_20930</name>
</gene>
<reference evidence="1" key="1">
    <citation type="journal article" date="2014" name="Int. J. Syst. Evol. Microbiol.">
        <title>Complete genome sequence of Corynebacterium casei LMG S-19264T (=DSM 44701T), isolated from a smear-ripened cheese.</title>
        <authorList>
            <consortium name="US DOE Joint Genome Institute (JGI-PGF)"/>
            <person name="Walter F."/>
            <person name="Albersmeier A."/>
            <person name="Kalinowski J."/>
            <person name="Ruckert C."/>
        </authorList>
    </citation>
    <scope>NUCLEOTIDE SEQUENCE</scope>
    <source>
        <strain evidence="1">KCTC 12113</strain>
    </source>
</reference>
<protein>
    <submittedName>
        <fullName evidence="1">Uncharacterized protein</fullName>
    </submittedName>
</protein>
<dbReference type="EMBL" id="BMWP01000012">
    <property type="protein sequence ID" value="GGW35719.1"/>
    <property type="molecule type" value="Genomic_DNA"/>
</dbReference>
<organism evidence="1 2">
    <name type="scientific">Arenibacter certesii</name>
    <dbReference type="NCBI Taxonomy" id="228955"/>
    <lineage>
        <taxon>Bacteria</taxon>
        <taxon>Pseudomonadati</taxon>
        <taxon>Bacteroidota</taxon>
        <taxon>Flavobacteriia</taxon>
        <taxon>Flavobacteriales</taxon>
        <taxon>Flavobacteriaceae</taxon>
        <taxon>Arenibacter</taxon>
    </lineage>
</organism>
<name>A0A918IWM3_9FLAO</name>
<comment type="caution">
    <text evidence="1">The sequence shown here is derived from an EMBL/GenBank/DDBJ whole genome shotgun (WGS) entry which is preliminary data.</text>
</comment>
<dbReference type="AlphaFoldDB" id="A0A918IWM3"/>
<sequence length="53" mass="5942">MACPALKIKSVSNSFFGLLLSRKFSPVNFERKSPRYTILPVAIKIDQTAIKSE</sequence>